<dbReference type="AlphaFoldDB" id="A0A8J7H1W7"/>
<evidence type="ECO:0000256" key="12">
    <source>
        <dbReference type="PIRSR" id="PIRSR606262-1"/>
    </source>
</evidence>
<dbReference type="PROSITE" id="PS51747">
    <property type="entry name" value="CYT_DCMP_DEAMINASES_2"/>
    <property type="match status" value="1"/>
</dbReference>
<evidence type="ECO:0000256" key="14">
    <source>
        <dbReference type="PIRSR" id="PIRSR606262-3"/>
    </source>
</evidence>
<feature type="domain" description="CMP/dCMP-type deaminase" evidence="16">
    <location>
        <begin position="29"/>
        <end position="161"/>
    </location>
</feature>
<dbReference type="NCBIfam" id="TIGR01354">
    <property type="entry name" value="cyt_deam_tetra"/>
    <property type="match status" value="1"/>
</dbReference>
<dbReference type="InterPro" id="IPR050202">
    <property type="entry name" value="Cyt/Deoxycyt_deaminase"/>
</dbReference>
<evidence type="ECO:0000256" key="15">
    <source>
        <dbReference type="RuleBase" id="RU364006"/>
    </source>
</evidence>
<dbReference type="NCBIfam" id="NF004064">
    <property type="entry name" value="PRK05578.1"/>
    <property type="match status" value="1"/>
</dbReference>
<keyword evidence="18" id="KW-1185">Reference proteome</keyword>
<keyword evidence="6 14" id="KW-0479">Metal-binding</keyword>
<feature type="binding site" evidence="14">
    <location>
        <position position="118"/>
    </location>
    <ligand>
        <name>Zn(2+)</name>
        <dbReference type="ChEBI" id="CHEBI:29105"/>
        <note>catalytic</note>
    </ligand>
</feature>
<evidence type="ECO:0000313" key="18">
    <source>
        <dbReference type="Proteomes" id="UP000623269"/>
    </source>
</evidence>
<evidence type="ECO:0000256" key="5">
    <source>
        <dbReference type="ARBA" id="ARBA00018266"/>
    </source>
</evidence>
<dbReference type="EC" id="3.5.4.5" evidence="4 15"/>
<dbReference type="CDD" id="cd01283">
    <property type="entry name" value="cytidine_deaminase"/>
    <property type="match status" value="1"/>
</dbReference>
<evidence type="ECO:0000256" key="8">
    <source>
        <dbReference type="ARBA" id="ARBA00022833"/>
    </source>
</evidence>
<evidence type="ECO:0000256" key="1">
    <source>
        <dbReference type="ARBA" id="ARBA00001947"/>
    </source>
</evidence>
<evidence type="ECO:0000256" key="7">
    <source>
        <dbReference type="ARBA" id="ARBA00022801"/>
    </source>
</evidence>
<comment type="cofactor">
    <cofactor evidence="1 14 15">
        <name>Zn(2+)</name>
        <dbReference type="ChEBI" id="CHEBI:29105"/>
    </cofactor>
</comment>
<comment type="similarity">
    <text evidence="3 15">Belongs to the cytidine and deoxycytidylate deaminase family.</text>
</comment>
<dbReference type="GO" id="GO:0072527">
    <property type="term" value="P:pyrimidine-containing compound metabolic process"/>
    <property type="evidence" value="ECO:0007669"/>
    <property type="project" value="UniProtKB-ARBA"/>
</dbReference>
<comment type="caution">
    <text evidence="17">The sequence shown here is derived from an EMBL/GenBank/DDBJ whole genome shotgun (WGS) entry which is preliminary data.</text>
</comment>
<evidence type="ECO:0000256" key="13">
    <source>
        <dbReference type="PIRSR" id="PIRSR606262-2"/>
    </source>
</evidence>
<feature type="binding site" evidence="13">
    <location>
        <begin position="70"/>
        <end position="76"/>
    </location>
    <ligand>
        <name>substrate</name>
    </ligand>
</feature>
<evidence type="ECO:0000259" key="16">
    <source>
        <dbReference type="PROSITE" id="PS51747"/>
    </source>
</evidence>
<accession>A0A8J7H1W7</accession>
<feature type="binding site" evidence="14">
    <location>
        <position position="121"/>
    </location>
    <ligand>
        <name>Zn(2+)</name>
        <dbReference type="ChEBI" id="CHEBI:29105"/>
        <note>catalytic</note>
    </ligand>
</feature>
<dbReference type="RefSeq" id="WP_197660781.1">
    <property type="nucleotide sequence ID" value="NZ_JAEAGR010000005.1"/>
</dbReference>
<dbReference type="Proteomes" id="UP000623269">
    <property type="component" value="Unassembled WGS sequence"/>
</dbReference>
<protein>
    <recommendedName>
        <fullName evidence="5 15">Cytidine deaminase</fullName>
        <ecNumber evidence="4 15">3.5.4.5</ecNumber>
    </recommendedName>
    <alternativeName>
        <fullName evidence="9 15">Cytidine aminohydrolase</fullName>
    </alternativeName>
</protein>
<feature type="binding site" evidence="14">
    <location>
        <position position="81"/>
    </location>
    <ligand>
        <name>Zn(2+)</name>
        <dbReference type="ChEBI" id="CHEBI:29105"/>
        <note>catalytic</note>
    </ligand>
</feature>
<evidence type="ECO:0000313" key="17">
    <source>
        <dbReference type="EMBL" id="MBH1940558.1"/>
    </source>
</evidence>
<comment type="function">
    <text evidence="2 15">This enzyme scavenges exogenous and endogenous cytidine and 2'-deoxycytidine for UMP synthesis.</text>
</comment>
<name>A0A8J7H1W7_9FIRM</name>
<gene>
    <name evidence="17" type="ORF">I5677_06630</name>
</gene>
<dbReference type="GO" id="GO:0055086">
    <property type="term" value="P:nucleobase-containing small molecule metabolic process"/>
    <property type="evidence" value="ECO:0007669"/>
    <property type="project" value="UniProtKB-ARBA"/>
</dbReference>
<evidence type="ECO:0000256" key="11">
    <source>
        <dbReference type="ARBA" id="ARBA00049558"/>
    </source>
</evidence>
<comment type="catalytic activity">
    <reaction evidence="10 15">
        <text>2'-deoxycytidine + H2O + H(+) = 2'-deoxyuridine + NH4(+)</text>
        <dbReference type="Rhea" id="RHEA:13433"/>
        <dbReference type="ChEBI" id="CHEBI:15377"/>
        <dbReference type="ChEBI" id="CHEBI:15378"/>
        <dbReference type="ChEBI" id="CHEBI:15698"/>
        <dbReference type="ChEBI" id="CHEBI:16450"/>
        <dbReference type="ChEBI" id="CHEBI:28938"/>
        <dbReference type="EC" id="3.5.4.5"/>
    </reaction>
</comment>
<dbReference type="FunFam" id="3.40.140.10:FF:000008">
    <property type="entry name" value="Cytidine deaminase"/>
    <property type="match status" value="1"/>
</dbReference>
<dbReference type="PANTHER" id="PTHR11644:SF2">
    <property type="entry name" value="CYTIDINE DEAMINASE"/>
    <property type="match status" value="1"/>
</dbReference>
<sequence length="163" mass="18370">MQREDEPKNSLIQREKGELLGKQSIVSRSVVKNLIREAMESMEHAYNPYSHFYVGSALLTSRQKIYTGCNIENASYTPTNCAERTAFFKAVSEGERDFAAIAIVGGKEGIITDYCPPCGVCRQVIREFVDPKQFLVILAKSEEDYLLFFLEELLPMGFGPESL</sequence>
<dbReference type="PANTHER" id="PTHR11644">
    <property type="entry name" value="CYTIDINE DEAMINASE"/>
    <property type="match status" value="1"/>
</dbReference>
<evidence type="ECO:0000256" key="4">
    <source>
        <dbReference type="ARBA" id="ARBA00012783"/>
    </source>
</evidence>
<dbReference type="GO" id="GO:0004126">
    <property type="term" value="F:cytidine deaminase activity"/>
    <property type="evidence" value="ECO:0007669"/>
    <property type="project" value="UniProtKB-UniRule"/>
</dbReference>
<feature type="active site" description="Proton donor" evidence="12">
    <location>
        <position position="83"/>
    </location>
</feature>
<keyword evidence="8 14" id="KW-0862">Zinc</keyword>
<dbReference type="GO" id="GO:0008270">
    <property type="term" value="F:zinc ion binding"/>
    <property type="evidence" value="ECO:0007669"/>
    <property type="project" value="UniProtKB-UniRule"/>
</dbReference>
<dbReference type="Gene3D" id="3.40.140.10">
    <property type="entry name" value="Cytidine Deaminase, domain 2"/>
    <property type="match status" value="1"/>
</dbReference>
<evidence type="ECO:0000256" key="3">
    <source>
        <dbReference type="ARBA" id="ARBA00006576"/>
    </source>
</evidence>
<evidence type="ECO:0000256" key="9">
    <source>
        <dbReference type="ARBA" id="ARBA00032005"/>
    </source>
</evidence>
<organism evidence="17 18">
    <name type="scientific">Mobilitalea sibirica</name>
    <dbReference type="NCBI Taxonomy" id="1462919"/>
    <lineage>
        <taxon>Bacteria</taxon>
        <taxon>Bacillati</taxon>
        <taxon>Bacillota</taxon>
        <taxon>Clostridia</taxon>
        <taxon>Lachnospirales</taxon>
        <taxon>Lachnospiraceae</taxon>
        <taxon>Mobilitalea</taxon>
    </lineage>
</organism>
<dbReference type="InterPro" id="IPR016193">
    <property type="entry name" value="Cytidine_deaminase-like"/>
</dbReference>
<evidence type="ECO:0000256" key="10">
    <source>
        <dbReference type="ARBA" id="ARBA00049252"/>
    </source>
</evidence>
<evidence type="ECO:0000256" key="2">
    <source>
        <dbReference type="ARBA" id="ARBA00003949"/>
    </source>
</evidence>
<dbReference type="GO" id="GO:0005829">
    <property type="term" value="C:cytosol"/>
    <property type="evidence" value="ECO:0007669"/>
    <property type="project" value="TreeGrafter"/>
</dbReference>
<dbReference type="EMBL" id="JAEAGR010000005">
    <property type="protein sequence ID" value="MBH1940558.1"/>
    <property type="molecule type" value="Genomic_DNA"/>
</dbReference>
<dbReference type="Pfam" id="PF00383">
    <property type="entry name" value="dCMP_cyt_deam_1"/>
    <property type="match status" value="1"/>
</dbReference>
<proteinExistence type="inferred from homology"/>
<reference evidence="17" key="1">
    <citation type="submission" date="2020-12" db="EMBL/GenBank/DDBJ databases">
        <title>M. sibirica DSM 26468T genome.</title>
        <authorList>
            <person name="Thieme N."/>
            <person name="Rettenmaier R."/>
            <person name="Zverlov V."/>
            <person name="Liebl W."/>
        </authorList>
    </citation>
    <scope>NUCLEOTIDE SEQUENCE</scope>
    <source>
        <strain evidence="17">DSM 26468</strain>
    </source>
</reference>
<dbReference type="InterPro" id="IPR006262">
    <property type="entry name" value="Cyt_deam_tetra"/>
</dbReference>
<comment type="catalytic activity">
    <reaction evidence="11 15">
        <text>cytidine + H2O + H(+) = uridine + NH4(+)</text>
        <dbReference type="Rhea" id="RHEA:16069"/>
        <dbReference type="ChEBI" id="CHEBI:15377"/>
        <dbReference type="ChEBI" id="CHEBI:15378"/>
        <dbReference type="ChEBI" id="CHEBI:16704"/>
        <dbReference type="ChEBI" id="CHEBI:17562"/>
        <dbReference type="ChEBI" id="CHEBI:28938"/>
        <dbReference type="EC" id="3.5.4.5"/>
    </reaction>
</comment>
<evidence type="ECO:0000256" key="6">
    <source>
        <dbReference type="ARBA" id="ARBA00022723"/>
    </source>
</evidence>
<dbReference type="SUPFAM" id="SSF53927">
    <property type="entry name" value="Cytidine deaminase-like"/>
    <property type="match status" value="1"/>
</dbReference>
<keyword evidence="7 15" id="KW-0378">Hydrolase</keyword>
<dbReference type="InterPro" id="IPR002125">
    <property type="entry name" value="CMP_dCMP_dom"/>
</dbReference>